<keyword evidence="2" id="KW-1185">Reference proteome</keyword>
<proteinExistence type="predicted"/>
<sequence length="1345" mass="150261">MPSATKQICSFYQRGACTRGIECNFSHDLPTNAPSSATAPGSSQRSQREHPQRVQEKRLIPCTFHAKGDCKRGQECHFSHDLNDHDQQESLDSSIPGTTQLSRTSHEITCKYFEQGNCRRGESCIFKHIQSDPHVTIEVEQPTIPSALRPELQAAPEGTVEQERGPLEEETRHPFQDEAHEEDIDNGSDSQEAWPEQTQIEPYNLTPKSTTLDHRDISPGFEPPEVDHGRTGSDSTHNSPVPSTRPEIGWADTAGANVVPEPHWSEYADPTASPLTPFCKFLAQGRCTRASACRFRHSLTVHDYFILFLNPNPPLWSHGAGEELPGTTVKNPKISTSSFGPCKFYPLGRCKNGETCPYSHIQEHMRENGAEEVNMEAAGDNGWGDNWDEQGPATWATESSAQRDSRPREEHNGWHVQPQEDTKFPTQSRSQFERRHGVCYQYQEGRCYRGDSCRFLHEDPTLFTNPQASATENPLEGNTSTEAEQTWGESWPDPDPPHPQSPRWWDSVDLCRDFQHGLCLRGDRCKYRHETTEDDEELEHVGDNVTAAEMPDSDVQASWNVSWDPIPDPLASAPPSGNQSTDVCRFFLRGDCWKGDQCLRPHTLPSDSDRDEVQVPSESPHRSTSGSGAPTQTSEHRAQTPVSDGGWGAESWATESTTSLGRPTKVKQPCLAYGQGYCLMGDACKFLHIDPDAPRVEANQTPDLPVTSRASSPQPYDVSQDPLVERELYCCTTVYGPGCFPQQIQTDFESNVLHILKLPPHMARLDVISLVGEFGDPTDVIIRHLPSGDAASIEFSGHQQAVDALASLSITRPSLRPMRCSYAFIDRHAEEPTPSDCHIRVSWPAPSTWAWCHYATITAAKAEATRLNGFFFSGRKAKTTYHPPRKGQTHSFAVQVTDLPIDTTKEEVEISCNSATLVSIGNPAIVESPFDAIRDLFTAHGTIASFDVVTPNIADSRHVMFIRYQTPQEAFQAVSQMHRVQSPLLGDARFKVERVHYAHFRVPIRRFNPVQEDIKRLQQDHLETCTIQFTQTEESALVWVHAQPDQFRVFAQVAHTMRQAFRGILMLQNGKPFWDPYFDLPKSTQVVDRLNKTPQFFALCDTRCQQIRVIGTTEGRKAGEEAILRMLQKVQSMQHGIPVPTAVIHSLLHGGLKPLWDDVGEVKVVLDIPSQQLIVRGDQATLQKARSAVDSALDTVISPDDDLACRICFCRAIQAVELSCRHIYCMACLQYALRSSIGAHFSPLHCFGQDASSGERCGTPIPFLLTQELLTLADIEALLFTSFMSAARTWRSELQFCPTYGCEVLFRMGQTATATPIRCPLCATELCPFCLDFAHEGIRCFQPAN</sequence>
<organism evidence="1 2">
    <name type="scientific">Pluteus cervinus</name>
    <dbReference type="NCBI Taxonomy" id="181527"/>
    <lineage>
        <taxon>Eukaryota</taxon>
        <taxon>Fungi</taxon>
        <taxon>Dikarya</taxon>
        <taxon>Basidiomycota</taxon>
        <taxon>Agaricomycotina</taxon>
        <taxon>Agaricomycetes</taxon>
        <taxon>Agaricomycetidae</taxon>
        <taxon>Agaricales</taxon>
        <taxon>Pluteineae</taxon>
        <taxon>Pluteaceae</taxon>
        <taxon>Pluteus</taxon>
    </lineage>
</organism>
<gene>
    <name evidence="1" type="ORF">BDN72DRAFT_793607</name>
</gene>
<evidence type="ECO:0000313" key="2">
    <source>
        <dbReference type="Proteomes" id="UP000308600"/>
    </source>
</evidence>
<protein>
    <submittedName>
        <fullName evidence="1">Uncharacterized protein</fullName>
    </submittedName>
</protein>
<name>A0ACD3B188_9AGAR</name>
<reference evidence="1 2" key="1">
    <citation type="journal article" date="2019" name="Nat. Ecol. Evol.">
        <title>Megaphylogeny resolves global patterns of mushroom evolution.</title>
        <authorList>
            <person name="Varga T."/>
            <person name="Krizsan K."/>
            <person name="Foldi C."/>
            <person name="Dima B."/>
            <person name="Sanchez-Garcia M."/>
            <person name="Sanchez-Ramirez S."/>
            <person name="Szollosi G.J."/>
            <person name="Szarkandi J.G."/>
            <person name="Papp V."/>
            <person name="Albert L."/>
            <person name="Andreopoulos W."/>
            <person name="Angelini C."/>
            <person name="Antonin V."/>
            <person name="Barry K.W."/>
            <person name="Bougher N.L."/>
            <person name="Buchanan P."/>
            <person name="Buyck B."/>
            <person name="Bense V."/>
            <person name="Catcheside P."/>
            <person name="Chovatia M."/>
            <person name="Cooper J."/>
            <person name="Damon W."/>
            <person name="Desjardin D."/>
            <person name="Finy P."/>
            <person name="Geml J."/>
            <person name="Haridas S."/>
            <person name="Hughes K."/>
            <person name="Justo A."/>
            <person name="Karasinski D."/>
            <person name="Kautmanova I."/>
            <person name="Kiss B."/>
            <person name="Kocsube S."/>
            <person name="Kotiranta H."/>
            <person name="LaButti K.M."/>
            <person name="Lechner B.E."/>
            <person name="Liimatainen K."/>
            <person name="Lipzen A."/>
            <person name="Lukacs Z."/>
            <person name="Mihaltcheva S."/>
            <person name="Morgado L.N."/>
            <person name="Niskanen T."/>
            <person name="Noordeloos M.E."/>
            <person name="Ohm R.A."/>
            <person name="Ortiz-Santana B."/>
            <person name="Ovrebo C."/>
            <person name="Racz N."/>
            <person name="Riley R."/>
            <person name="Savchenko A."/>
            <person name="Shiryaev A."/>
            <person name="Soop K."/>
            <person name="Spirin V."/>
            <person name="Szebenyi C."/>
            <person name="Tomsovsky M."/>
            <person name="Tulloss R.E."/>
            <person name="Uehling J."/>
            <person name="Grigoriev I.V."/>
            <person name="Vagvolgyi C."/>
            <person name="Papp T."/>
            <person name="Martin F.M."/>
            <person name="Miettinen O."/>
            <person name="Hibbett D.S."/>
            <person name="Nagy L.G."/>
        </authorList>
    </citation>
    <scope>NUCLEOTIDE SEQUENCE [LARGE SCALE GENOMIC DNA]</scope>
    <source>
        <strain evidence="1 2">NL-1719</strain>
    </source>
</reference>
<dbReference type="Proteomes" id="UP000308600">
    <property type="component" value="Unassembled WGS sequence"/>
</dbReference>
<accession>A0ACD3B188</accession>
<dbReference type="EMBL" id="ML208295">
    <property type="protein sequence ID" value="TFK71642.1"/>
    <property type="molecule type" value="Genomic_DNA"/>
</dbReference>
<evidence type="ECO:0000313" key="1">
    <source>
        <dbReference type="EMBL" id="TFK71642.1"/>
    </source>
</evidence>